<comment type="caution">
    <text evidence="4">The sequence shown here is derived from an EMBL/GenBank/DDBJ whole genome shotgun (WGS) entry which is preliminary data.</text>
</comment>
<feature type="domain" description="Transposable element P transposase-like RNase H" evidence="1">
    <location>
        <begin position="1"/>
        <end position="101"/>
    </location>
</feature>
<dbReference type="InterPro" id="IPR048365">
    <property type="entry name" value="TNP-like_RNaseH_N"/>
</dbReference>
<sequence length="373" mass="42753">MSIRRQIEFDGKRLNSYVDLGTQIDSDELPESTEAYVFLLNCINGKWKLPIGYFLIAGLDASERASMVKKALELIHDTGIDVVSLTFDGPSTNTAMARELGCTFEAEAIKSHFPHPVTQKDTVVIYDPSHMVILVRNCLAPKDSIFDGQNRMVRWNFIIKLHELQKKKGLHLANKLQTRNIQWQREKMKIKLATQVFSKSVADALLYLNNSLQHPDFEGCEATVDFVNLFDSLFDIFNSKNLLDKGFKSPLSKNNNENIFKFLCDAESYIRSLKISRNSPSILNSNRRTGFLGFLVCIKSLKLLYINLIESSTLKFIMTYKLSKDHLEMLFSMIRSKRGGGDNNPTAKQFQHPIKEFCYKITLRYLPLETVYH</sequence>
<organism evidence="4 6">
    <name type="scientific">Araneus ventricosus</name>
    <name type="common">Orbweaver spider</name>
    <name type="synonym">Epeira ventricosa</name>
    <dbReference type="NCBI Taxonomy" id="182803"/>
    <lineage>
        <taxon>Eukaryota</taxon>
        <taxon>Metazoa</taxon>
        <taxon>Ecdysozoa</taxon>
        <taxon>Arthropoda</taxon>
        <taxon>Chelicerata</taxon>
        <taxon>Arachnida</taxon>
        <taxon>Araneae</taxon>
        <taxon>Araneomorphae</taxon>
        <taxon>Entelegynae</taxon>
        <taxon>Araneoidea</taxon>
        <taxon>Araneidae</taxon>
        <taxon>Araneus</taxon>
    </lineage>
</organism>
<dbReference type="PANTHER" id="PTHR47577:SF2">
    <property type="entry name" value="THAP DOMAIN CONTAINING 9"/>
    <property type="match status" value="1"/>
</dbReference>
<reference evidence="4 6" key="1">
    <citation type="journal article" date="2019" name="Sci. Rep.">
        <title>Orb-weaving spider Araneus ventricosus genome elucidates the spidroin gene catalogue.</title>
        <authorList>
            <person name="Kono N."/>
            <person name="Nakamura H."/>
            <person name="Ohtoshi R."/>
            <person name="Moran D.A.P."/>
            <person name="Shinohara A."/>
            <person name="Yoshida Y."/>
            <person name="Fujiwara M."/>
            <person name="Mori M."/>
            <person name="Tomita M."/>
            <person name="Arakawa K."/>
        </authorList>
    </citation>
    <scope>NUCLEOTIDE SEQUENCE [LARGE SCALE GENOMIC DNA]</scope>
</reference>
<evidence type="ECO:0000313" key="4">
    <source>
        <dbReference type="EMBL" id="GBO14922.1"/>
    </source>
</evidence>
<dbReference type="Pfam" id="PF21789">
    <property type="entry name" value="TNP-like_RNaseH_C"/>
    <property type="match status" value="1"/>
</dbReference>
<protein>
    <submittedName>
        <fullName evidence="4">DNA transposase THAP9</fullName>
    </submittedName>
</protein>
<evidence type="ECO:0000259" key="2">
    <source>
        <dbReference type="Pfam" id="PF21788"/>
    </source>
</evidence>
<evidence type="ECO:0000313" key="6">
    <source>
        <dbReference type="Proteomes" id="UP000499080"/>
    </source>
</evidence>
<dbReference type="PANTHER" id="PTHR47577">
    <property type="entry name" value="THAP DOMAIN-CONTAINING PROTEIN 6"/>
    <property type="match status" value="1"/>
</dbReference>
<dbReference type="Proteomes" id="UP000499080">
    <property type="component" value="Unassembled WGS sequence"/>
</dbReference>
<gene>
    <name evidence="4" type="primary">THAP9_3</name>
    <name evidence="5" type="synonym">THAP9_40</name>
    <name evidence="4" type="ORF">AVEN_101331_1</name>
    <name evidence="5" type="ORF">AVEN_234762_1</name>
</gene>
<feature type="domain" description="Transposable element P transposase-like GTP-binding insertion" evidence="2">
    <location>
        <begin position="129"/>
        <end position="250"/>
    </location>
</feature>
<proteinExistence type="predicted"/>
<dbReference type="Pfam" id="PF21787">
    <property type="entry name" value="TNP-like_RNaseH_N"/>
    <property type="match status" value="1"/>
</dbReference>
<keyword evidence="6" id="KW-1185">Reference proteome</keyword>
<dbReference type="InterPro" id="IPR048366">
    <property type="entry name" value="TNP-like_GBD"/>
</dbReference>
<name>A0A4Y2URR2_ARAVE</name>
<dbReference type="EMBL" id="BGPR01039018">
    <property type="protein sequence ID" value="GBO14926.1"/>
    <property type="molecule type" value="Genomic_DNA"/>
</dbReference>
<evidence type="ECO:0000259" key="3">
    <source>
        <dbReference type="Pfam" id="PF21789"/>
    </source>
</evidence>
<dbReference type="AlphaFoldDB" id="A0A4Y2URR2"/>
<dbReference type="InterPro" id="IPR048367">
    <property type="entry name" value="TNP-like_RNaseH_C"/>
</dbReference>
<dbReference type="OrthoDB" id="7312725at2759"/>
<accession>A0A4Y2URR2</accession>
<dbReference type="Pfam" id="PF21788">
    <property type="entry name" value="TNP-like_GBD"/>
    <property type="match status" value="1"/>
</dbReference>
<evidence type="ECO:0000313" key="5">
    <source>
        <dbReference type="EMBL" id="GBO14926.1"/>
    </source>
</evidence>
<evidence type="ECO:0000259" key="1">
    <source>
        <dbReference type="Pfam" id="PF21787"/>
    </source>
</evidence>
<feature type="domain" description="Transposable element P transposase-like RNase H C-terminal" evidence="3">
    <location>
        <begin position="320"/>
        <end position="351"/>
    </location>
</feature>
<dbReference type="EMBL" id="BGPR01039015">
    <property type="protein sequence ID" value="GBO14922.1"/>
    <property type="molecule type" value="Genomic_DNA"/>
</dbReference>